<evidence type="ECO:0000256" key="4">
    <source>
        <dbReference type="ARBA" id="ARBA00023136"/>
    </source>
</evidence>
<evidence type="ECO:0000256" key="2">
    <source>
        <dbReference type="ARBA" id="ARBA00022692"/>
    </source>
</evidence>
<dbReference type="AlphaFoldDB" id="A0A9C6E199"/>
<feature type="transmembrane region" description="Helical" evidence="5">
    <location>
        <begin position="62"/>
        <end position="80"/>
    </location>
</feature>
<sequence>MGNNCGMDDEDVENPFRDQPTRKAFVAKVYLTLFVQLLVTAAIVAVFVYVDEVAFFVKENYYLIWIALGLTIVLMVMLICCESLRRTPPTNYICLLLFTMCESFLVGVTASKYAPDEVLISLGITGAVVLGLTLLALQKCIDFTPLYCIMIIITTVFALFTIIGIFFFYNRILHVVYAAIGVTLFSMWLVIDTQMIMGGRRLAINTDEYIYAALQLYIDIVMVFQYILTLFSEN</sequence>
<evidence type="ECO:0000256" key="3">
    <source>
        <dbReference type="ARBA" id="ARBA00022989"/>
    </source>
</evidence>
<name>A0A9C6E199_9MUSC</name>
<dbReference type="Pfam" id="PF01027">
    <property type="entry name" value="Bax1-I"/>
    <property type="match status" value="1"/>
</dbReference>
<dbReference type="CDD" id="cd10428">
    <property type="entry name" value="LFG_like"/>
    <property type="match status" value="1"/>
</dbReference>
<feature type="transmembrane region" description="Helical" evidence="5">
    <location>
        <begin position="146"/>
        <end position="169"/>
    </location>
</feature>
<keyword evidence="2 5" id="KW-0812">Transmembrane</keyword>
<reference evidence="7" key="1">
    <citation type="submission" date="2025-08" db="UniProtKB">
        <authorList>
            <consortium name="RefSeq"/>
        </authorList>
    </citation>
    <scope>IDENTIFICATION</scope>
    <source>
        <tissue evidence="7">Whole body pupa</tissue>
    </source>
</reference>
<dbReference type="PANTHER" id="PTHR23291:SF47">
    <property type="entry name" value="TRANSMEMBRANE BAX INHIBITOR MOTIF CONTAINING 7"/>
    <property type="match status" value="1"/>
</dbReference>
<dbReference type="RefSeq" id="XP_037900260.1">
    <property type="nucleotide sequence ID" value="XM_038044332.1"/>
</dbReference>
<evidence type="ECO:0000256" key="1">
    <source>
        <dbReference type="ARBA" id="ARBA00004141"/>
    </source>
</evidence>
<feature type="transmembrane region" description="Helical" evidence="5">
    <location>
        <begin position="175"/>
        <end position="197"/>
    </location>
</feature>
<evidence type="ECO:0000313" key="6">
    <source>
        <dbReference type="Proteomes" id="UP000092443"/>
    </source>
</evidence>
<dbReference type="PANTHER" id="PTHR23291">
    <property type="entry name" value="BAX INHIBITOR-RELATED"/>
    <property type="match status" value="1"/>
</dbReference>
<evidence type="ECO:0000313" key="7">
    <source>
        <dbReference type="RefSeq" id="XP_037900260.1"/>
    </source>
</evidence>
<keyword evidence="4 5" id="KW-0472">Membrane</keyword>
<proteinExistence type="inferred from homology"/>
<comment type="subcellular location">
    <subcellularLocation>
        <location evidence="1">Membrane</location>
        <topology evidence="1">Multi-pass membrane protein</topology>
    </subcellularLocation>
</comment>
<gene>
    <name evidence="7" type="primary">LOC119644666</name>
</gene>
<dbReference type="InterPro" id="IPR006214">
    <property type="entry name" value="Bax_inhibitor_1-related"/>
</dbReference>
<feature type="transmembrane region" description="Helical" evidence="5">
    <location>
        <begin position="29"/>
        <end position="50"/>
    </location>
</feature>
<organism evidence="6 7">
    <name type="scientific">Glossina fuscipes</name>
    <dbReference type="NCBI Taxonomy" id="7396"/>
    <lineage>
        <taxon>Eukaryota</taxon>
        <taxon>Metazoa</taxon>
        <taxon>Ecdysozoa</taxon>
        <taxon>Arthropoda</taxon>
        <taxon>Hexapoda</taxon>
        <taxon>Insecta</taxon>
        <taxon>Pterygota</taxon>
        <taxon>Neoptera</taxon>
        <taxon>Endopterygota</taxon>
        <taxon>Diptera</taxon>
        <taxon>Brachycera</taxon>
        <taxon>Muscomorpha</taxon>
        <taxon>Hippoboscoidea</taxon>
        <taxon>Glossinidae</taxon>
        <taxon>Glossina</taxon>
    </lineage>
</organism>
<keyword evidence="6" id="KW-1185">Reference proteome</keyword>
<dbReference type="GeneID" id="119644666"/>
<dbReference type="GO" id="GO:0016020">
    <property type="term" value="C:membrane"/>
    <property type="evidence" value="ECO:0007669"/>
    <property type="project" value="UniProtKB-SubCell"/>
</dbReference>
<keyword evidence="3 5" id="KW-1133">Transmembrane helix</keyword>
<dbReference type="Proteomes" id="UP000092443">
    <property type="component" value="Unplaced"/>
</dbReference>
<protein>
    <submittedName>
        <fullName evidence="7">Protein lifeguard 1-like</fullName>
    </submittedName>
</protein>
<feature type="transmembrane region" description="Helical" evidence="5">
    <location>
        <begin position="119"/>
        <end position="137"/>
    </location>
</feature>
<feature type="transmembrane region" description="Helical" evidence="5">
    <location>
        <begin position="92"/>
        <end position="113"/>
    </location>
</feature>
<feature type="transmembrane region" description="Helical" evidence="5">
    <location>
        <begin position="209"/>
        <end position="228"/>
    </location>
</feature>
<accession>A0A9C6E199</accession>
<evidence type="ECO:0000256" key="5">
    <source>
        <dbReference type="RuleBase" id="RU004379"/>
    </source>
</evidence>
<dbReference type="KEGG" id="gfs:119644666"/>
<comment type="similarity">
    <text evidence="5">Belongs to the BI1 family.</text>
</comment>